<dbReference type="Pfam" id="PF05593">
    <property type="entry name" value="RHS_repeat"/>
    <property type="match status" value="1"/>
</dbReference>
<dbReference type="Gene3D" id="2.180.10.10">
    <property type="entry name" value="RHS repeat-associated core"/>
    <property type="match status" value="1"/>
</dbReference>
<dbReference type="PROSITE" id="PS51257">
    <property type="entry name" value="PROKAR_LIPOPROTEIN"/>
    <property type="match status" value="1"/>
</dbReference>
<name>A0A368JLX7_9BACT</name>
<accession>A0A368JLX7</accession>
<dbReference type="EMBL" id="QOWE01000012">
    <property type="protein sequence ID" value="RCR68658.1"/>
    <property type="molecule type" value="Genomic_DNA"/>
</dbReference>
<keyword evidence="2" id="KW-1185">Reference proteome</keyword>
<evidence type="ECO:0000313" key="1">
    <source>
        <dbReference type="EMBL" id="RCR68658.1"/>
    </source>
</evidence>
<evidence type="ECO:0008006" key="3">
    <source>
        <dbReference type="Google" id="ProtNLM"/>
    </source>
</evidence>
<organism evidence="1 2">
    <name type="scientific">Larkinella punicea</name>
    <dbReference type="NCBI Taxonomy" id="2315727"/>
    <lineage>
        <taxon>Bacteria</taxon>
        <taxon>Pseudomonadati</taxon>
        <taxon>Bacteroidota</taxon>
        <taxon>Cytophagia</taxon>
        <taxon>Cytophagales</taxon>
        <taxon>Spirosomataceae</taxon>
        <taxon>Larkinella</taxon>
    </lineage>
</organism>
<dbReference type="RefSeq" id="WP_114407077.1">
    <property type="nucleotide sequence ID" value="NZ_QOWE01000012.1"/>
</dbReference>
<evidence type="ECO:0000313" key="2">
    <source>
        <dbReference type="Proteomes" id="UP000253383"/>
    </source>
</evidence>
<protein>
    <recommendedName>
        <fullName evidence="3">DUF4595 domain-containing protein</fullName>
    </recommendedName>
</protein>
<dbReference type="InterPro" id="IPR031325">
    <property type="entry name" value="RHS_repeat"/>
</dbReference>
<dbReference type="AlphaFoldDB" id="A0A368JLX7"/>
<dbReference type="Proteomes" id="UP000253383">
    <property type="component" value="Unassembled WGS sequence"/>
</dbReference>
<proteinExistence type="predicted"/>
<gene>
    <name evidence="1" type="ORF">DUE52_16255</name>
</gene>
<dbReference type="OrthoDB" id="932536at2"/>
<sequence length="260" mass="29105">MKARTTLLVCAAVAFLLGCGGDKKDPPDPQNQTCLVNEVPDFYFDSGPVSITYDANKRVAAIKQSSFNVFSFTYNATGRVTRFLAGISQYENLGAEEHTVTYDAGGRIATINALDNAETVTATPTYDAQNRITKISVVDPSGQRTYFKRMEYDAAGNVTKVFYAKNQEAERLYAEYRYDDKKSPFFNQPAFQLIPLVSSLVDKSHYLSVNNPVQYKDFGYGYTATYQYSNDLPTETSLLLQQTGNPSIVNKQKVYKYDCQ</sequence>
<reference evidence="1 2" key="1">
    <citation type="submission" date="2018-07" db="EMBL/GenBank/DDBJ databases">
        <title>Genome analysis of Larkinella rosea.</title>
        <authorList>
            <person name="Zhou Z."/>
            <person name="Wang G."/>
        </authorList>
    </citation>
    <scope>NUCLEOTIDE SEQUENCE [LARGE SCALE GENOMIC DNA]</scope>
    <source>
        <strain evidence="2">zzj9</strain>
    </source>
</reference>
<comment type="caution">
    <text evidence="1">The sequence shown here is derived from an EMBL/GenBank/DDBJ whole genome shotgun (WGS) entry which is preliminary data.</text>
</comment>